<evidence type="ECO:0000256" key="3">
    <source>
        <dbReference type="ARBA" id="ARBA00012752"/>
    </source>
</evidence>
<dbReference type="AlphaFoldDB" id="A0A9P8TEK3"/>
<evidence type="ECO:0000256" key="6">
    <source>
        <dbReference type="ARBA" id="ARBA00023295"/>
    </source>
</evidence>
<dbReference type="SUPFAM" id="SSF74650">
    <property type="entry name" value="Galactose mutarotase-like"/>
    <property type="match status" value="1"/>
</dbReference>
<dbReference type="PANTHER" id="PTHR46017">
    <property type="entry name" value="ALPHA-MANNOSIDASE 2C1"/>
    <property type="match status" value="1"/>
</dbReference>
<dbReference type="InterPro" id="IPR041147">
    <property type="entry name" value="GH38_C"/>
</dbReference>
<keyword evidence="11" id="KW-1185">Reference proteome</keyword>
<accession>A0A9P8TEK3</accession>
<dbReference type="SUPFAM" id="SSF88713">
    <property type="entry name" value="Glycoside hydrolase/deacetylase"/>
    <property type="match status" value="1"/>
</dbReference>
<reference evidence="10" key="1">
    <citation type="journal article" date="2021" name="Open Biol.">
        <title>Shared evolutionary footprints suggest mitochondrial oxidative damage underlies multiple complex I losses in fungi.</title>
        <authorList>
            <person name="Schikora-Tamarit M.A."/>
            <person name="Marcet-Houben M."/>
            <person name="Nosek J."/>
            <person name="Gabaldon T."/>
        </authorList>
    </citation>
    <scope>NUCLEOTIDE SEQUENCE</scope>
    <source>
        <strain evidence="10">CBS6341</strain>
    </source>
</reference>
<dbReference type="InterPro" id="IPR000602">
    <property type="entry name" value="Glyco_hydro_38_N"/>
</dbReference>
<dbReference type="OrthoDB" id="10261055at2759"/>
<dbReference type="SUPFAM" id="SSF88688">
    <property type="entry name" value="Families 57/38 glycoside transferase middle domain"/>
    <property type="match status" value="1"/>
</dbReference>
<evidence type="ECO:0000313" key="10">
    <source>
        <dbReference type="EMBL" id="KAH3675991.1"/>
    </source>
</evidence>
<evidence type="ECO:0000259" key="9">
    <source>
        <dbReference type="SMART" id="SM00872"/>
    </source>
</evidence>
<dbReference type="GO" id="GO:0030246">
    <property type="term" value="F:carbohydrate binding"/>
    <property type="evidence" value="ECO:0007669"/>
    <property type="project" value="InterPro"/>
</dbReference>
<gene>
    <name evidence="10" type="ORF">WICMUC_002287</name>
</gene>
<dbReference type="Pfam" id="PF17677">
    <property type="entry name" value="Glyco_hydro38C2"/>
    <property type="match status" value="1"/>
</dbReference>
<dbReference type="Gene3D" id="2.70.98.30">
    <property type="entry name" value="Golgi alpha-mannosidase II, domain 4"/>
    <property type="match status" value="1"/>
</dbReference>
<dbReference type="GO" id="GO:0000329">
    <property type="term" value="C:fungal-type vacuole membrane"/>
    <property type="evidence" value="ECO:0007669"/>
    <property type="project" value="TreeGrafter"/>
</dbReference>
<sequence length="1117" mass="127728">MLRSKGDLPHCETLNYDTINSAPVPKQIDSIYENRLRLFLDEGQYRDLNLPKFYDKARIDNTKDENDLSKGFIEYVVHEVDDPQDRPLFKDIKPHFKFRPAKKGDVFGPSWKTFWFKFHVRVPKDWLNEKEVWLQWDSGNEGLIYTEDGLPLQAFTGGERNDFILPEEWVDGEEHVFYIETACNGMFGVGNGSDIAPPDPNRYFRLNTADLVVPNLEARALKIDYWVITDAAREFSGDSWQKYRARQVANQIIDSFDYNDVNSVSKCREIAKNFLGENSDNEKVFDSDIKTDVYAIGNCHIDTAWLWPFGETRRKVVRSWTTQLNLIERYPEYQFVASQAQQFKWLENDQPKIFEKVRAEVERGSFIPIGGSWVENDTNIPNGESLVRQFVFGQRYFESRFGKRSNTFWLPDTFGYSSQIPQISQLAGLTNFLTQKLSWNNINNFPNTTFNWVALDGTQVLTHMPAANTYTADANFGDVHRSISQHKNLTYDQTGLLLYGKGDGGGGPNPDMLDKLRRCRGISNTVGLLPTVKLGDSVETFFKNVLKNSNEGKSLVSWVGELYFEFHRGTYTSQALVKKLIRRSEIRLHDLEYFATIASILKPSSYKYPSKELKSLWEDVLLCQFHDVLPGSCIGLVYELDVHPKLKAVISNAERLINKVLTILTDGDRALQSDDFKILSTLQWDREGVIKISKDLIDYSADFLQESDKHDYIYVSSDFNGALDLYSEQIKYPANVFENKDGTFTLTNGKYKVIIDGGLITSIFDKVNDREVLDLKNGNNNTGANQLVILEDTPLNWQAWDTEVYSLDKIKNVAKGKVEINETGPLRASVLVTQRISENSSIRTIISLDGLNDLDSKNSFIEFDAKVDWNESRKFLKVEFPVDIHSDFASYETQYGITKRPTHYNTSWDVAKFEVCHHKFADYSDFTYGVSIFNDSKYGISIHGNLIRLSLLRSPKEPDPNADIGKHRFKYAIYPHKGGLTSKSIELSHQFNHDVFAPFVVKTDSTKYLDLIKIAGDDNLILSQIKRGENDKDVSIDDIPTKDEVSLVARVYEGLGGKGRGKLTTTSKLRKAFKVNVLEDELEELEFNYATTSVGKTIYEIPIKLRAFEIASYKLVF</sequence>
<dbReference type="GO" id="GO:0006013">
    <property type="term" value="P:mannose metabolic process"/>
    <property type="evidence" value="ECO:0007669"/>
    <property type="project" value="InterPro"/>
</dbReference>
<dbReference type="InterPro" id="IPR027291">
    <property type="entry name" value="Glyco_hydro_38_N_sf"/>
</dbReference>
<dbReference type="Pfam" id="PF07748">
    <property type="entry name" value="Glyco_hydro_38C"/>
    <property type="match status" value="1"/>
</dbReference>
<dbReference type="InterPro" id="IPR028995">
    <property type="entry name" value="Glyco_hydro_57/38_cen_sf"/>
</dbReference>
<protein>
    <recommendedName>
        <fullName evidence="8">Alpha-mannosidase</fullName>
        <ecNumber evidence="3">3.2.1.24</ecNumber>
    </recommendedName>
</protein>
<dbReference type="Gene3D" id="3.20.110.10">
    <property type="entry name" value="Glycoside hydrolase 38, N terminal domain"/>
    <property type="match status" value="1"/>
</dbReference>
<dbReference type="SMART" id="SM00872">
    <property type="entry name" value="Alpha-mann_mid"/>
    <property type="match status" value="1"/>
</dbReference>
<keyword evidence="4" id="KW-0479">Metal-binding</keyword>
<keyword evidence="6" id="KW-0326">Glycosidase</keyword>
<evidence type="ECO:0000256" key="7">
    <source>
        <dbReference type="ARBA" id="ARBA00054985"/>
    </source>
</evidence>
<evidence type="ECO:0000256" key="1">
    <source>
        <dbReference type="ARBA" id="ARBA00000365"/>
    </source>
</evidence>
<evidence type="ECO:0000256" key="2">
    <source>
        <dbReference type="ARBA" id="ARBA00009792"/>
    </source>
</evidence>
<dbReference type="Pfam" id="PF01074">
    <property type="entry name" value="Glyco_hydro_38N"/>
    <property type="match status" value="1"/>
</dbReference>
<comment type="function">
    <text evidence="7">Degrades free oligosaccharides in the vacuole.</text>
</comment>
<dbReference type="FunFam" id="3.20.110.10:FF:000002">
    <property type="entry name" value="alpha-mannosidase 2C1 isoform X1"/>
    <property type="match status" value="1"/>
</dbReference>
<dbReference type="GO" id="GO:0009313">
    <property type="term" value="P:oligosaccharide catabolic process"/>
    <property type="evidence" value="ECO:0007669"/>
    <property type="project" value="TreeGrafter"/>
</dbReference>
<dbReference type="Pfam" id="PF22907">
    <property type="entry name" value="Ams1-like_1st"/>
    <property type="match status" value="1"/>
</dbReference>
<evidence type="ECO:0000256" key="8">
    <source>
        <dbReference type="ARBA" id="ARBA00071615"/>
    </source>
</evidence>
<keyword evidence="5" id="KW-0378">Hydrolase</keyword>
<feature type="domain" description="Glycoside hydrolase family 38 central" evidence="9">
    <location>
        <begin position="565"/>
        <end position="646"/>
    </location>
</feature>
<evidence type="ECO:0000256" key="4">
    <source>
        <dbReference type="ARBA" id="ARBA00022723"/>
    </source>
</evidence>
<name>A0A9P8TEK3_9ASCO</name>
<reference evidence="10" key="2">
    <citation type="submission" date="2021-01" db="EMBL/GenBank/DDBJ databases">
        <authorList>
            <person name="Schikora-Tamarit M.A."/>
        </authorList>
    </citation>
    <scope>NUCLEOTIDE SEQUENCE</scope>
    <source>
        <strain evidence="10">CBS6341</strain>
    </source>
</reference>
<dbReference type="Pfam" id="PF09261">
    <property type="entry name" value="Alpha-mann_mid"/>
    <property type="match status" value="1"/>
</dbReference>
<dbReference type="InterPro" id="IPR011682">
    <property type="entry name" value="Glyco_hydro_38_C"/>
</dbReference>
<dbReference type="FunFam" id="1.20.1270.50:FF:000004">
    <property type="entry name" value="alpha-mannosidase 2C1 isoform X1"/>
    <property type="match status" value="1"/>
</dbReference>
<dbReference type="InterPro" id="IPR011013">
    <property type="entry name" value="Gal_mutarotase_sf_dom"/>
</dbReference>
<dbReference type="PANTHER" id="PTHR46017:SF1">
    <property type="entry name" value="ALPHA-MANNOSIDASE 2C1"/>
    <property type="match status" value="1"/>
</dbReference>
<dbReference type="InterPro" id="IPR054723">
    <property type="entry name" value="Ams1-like_N"/>
</dbReference>
<comment type="catalytic activity">
    <reaction evidence="1">
        <text>Hydrolysis of terminal, non-reducing alpha-D-mannose residues in alpha-D-mannosides.</text>
        <dbReference type="EC" id="3.2.1.24"/>
    </reaction>
</comment>
<dbReference type="FunFam" id="2.70.98.30:FF:000001">
    <property type="entry name" value="alpha-mannosidase 2C1 isoform X2"/>
    <property type="match status" value="1"/>
</dbReference>
<dbReference type="InterPro" id="IPR015341">
    <property type="entry name" value="Glyco_hydro_38_cen"/>
</dbReference>
<organism evidence="10 11">
    <name type="scientific">Wickerhamomyces mucosus</name>
    <dbReference type="NCBI Taxonomy" id="1378264"/>
    <lineage>
        <taxon>Eukaryota</taxon>
        <taxon>Fungi</taxon>
        <taxon>Dikarya</taxon>
        <taxon>Ascomycota</taxon>
        <taxon>Saccharomycotina</taxon>
        <taxon>Saccharomycetes</taxon>
        <taxon>Phaffomycetales</taxon>
        <taxon>Wickerhamomycetaceae</taxon>
        <taxon>Wickerhamomyces</taxon>
    </lineage>
</organism>
<comment type="caution">
    <text evidence="10">The sequence shown here is derived from an EMBL/GenBank/DDBJ whole genome shotgun (WGS) entry which is preliminary data.</text>
</comment>
<dbReference type="InterPro" id="IPR037094">
    <property type="entry name" value="Glyco_hydro_38_cen_sf"/>
</dbReference>
<dbReference type="GO" id="GO:0046872">
    <property type="term" value="F:metal ion binding"/>
    <property type="evidence" value="ECO:0007669"/>
    <property type="project" value="UniProtKB-KW"/>
</dbReference>
<dbReference type="InterPro" id="IPR011330">
    <property type="entry name" value="Glyco_hydro/deAcase_b/a-brl"/>
</dbReference>
<dbReference type="Proteomes" id="UP000769528">
    <property type="component" value="Unassembled WGS sequence"/>
</dbReference>
<dbReference type="EC" id="3.2.1.24" evidence="3"/>
<comment type="similarity">
    <text evidence="2">Belongs to the glycosyl hydrolase 38 family.</text>
</comment>
<proteinExistence type="inferred from homology"/>
<dbReference type="Gene3D" id="1.20.1270.50">
    <property type="entry name" value="Glycoside hydrolase family 38, central domain"/>
    <property type="match status" value="1"/>
</dbReference>
<evidence type="ECO:0000256" key="5">
    <source>
        <dbReference type="ARBA" id="ARBA00022801"/>
    </source>
</evidence>
<evidence type="ECO:0000313" key="11">
    <source>
        <dbReference type="Proteomes" id="UP000769528"/>
    </source>
</evidence>
<dbReference type="GO" id="GO:0004559">
    <property type="term" value="F:alpha-mannosidase activity"/>
    <property type="evidence" value="ECO:0007669"/>
    <property type="project" value="UniProtKB-EC"/>
</dbReference>
<dbReference type="EMBL" id="JAEUBF010000681">
    <property type="protein sequence ID" value="KAH3675991.1"/>
    <property type="molecule type" value="Genomic_DNA"/>
</dbReference>